<accession>A0A8H5NMN9</accession>
<feature type="signal peptide" evidence="1">
    <location>
        <begin position="1"/>
        <end position="18"/>
    </location>
</feature>
<dbReference type="Pfam" id="PF24137">
    <property type="entry name" value="DA_N"/>
    <property type="match status" value="1"/>
</dbReference>
<dbReference type="InterPro" id="IPR057722">
    <property type="entry name" value="AsqO/PenF-like_C"/>
</dbReference>
<proteinExistence type="predicted"/>
<dbReference type="SUPFAM" id="SSF159245">
    <property type="entry name" value="AttH-like"/>
    <property type="match status" value="1"/>
</dbReference>
<dbReference type="AlphaFoldDB" id="A0A8H5NMN9"/>
<evidence type="ECO:0000256" key="1">
    <source>
        <dbReference type="SAM" id="SignalP"/>
    </source>
</evidence>
<organism evidence="4 5">
    <name type="scientific">Fusarium pseudocircinatum</name>
    <dbReference type="NCBI Taxonomy" id="56676"/>
    <lineage>
        <taxon>Eukaryota</taxon>
        <taxon>Fungi</taxon>
        <taxon>Dikarya</taxon>
        <taxon>Ascomycota</taxon>
        <taxon>Pezizomycotina</taxon>
        <taxon>Sordariomycetes</taxon>
        <taxon>Hypocreomycetidae</taxon>
        <taxon>Hypocreales</taxon>
        <taxon>Nectriaceae</taxon>
        <taxon>Fusarium</taxon>
        <taxon>Fusarium fujikuroi species complex</taxon>
    </lineage>
</organism>
<dbReference type="Pfam" id="PF25581">
    <property type="entry name" value="AsqO_C"/>
    <property type="match status" value="1"/>
</dbReference>
<sequence>MYQSFLLSLVAFSGLGFAKPFTQVTKTFSFPFKPHEGVTTVEGISRPGRLDWPKLSPGPNATTFDWWYFDAVSKDTNETIVIVADLYGNDTLGLPTFGGGTTVGYIAGNFANGTLFESFGPATSGTTVKAGPKGINGDWKEAGIKFEGSSLELPYVTYTVTIDSPSAGISAPHYPCGLNTAGQNQEIVPGVYWANAQPDAIATADFVVHNERVAFEGYGYHDKNWGSDNLRRLIRTWYWGHGRVGPYSIVWFDTLDQHGKKYYSSWITKNGKVVAQSCKDKAVVVEPWGGNTQFPPEPKAAPPNGYTISYDLGDNKAFWANFTREVDHQVNDIYRRFSGSLCGGIVGGKQYEGRAMAEQFQHPALST</sequence>
<reference evidence="4 5" key="1">
    <citation type="submission" date="2020-05" db="EMBL/GenBank/DDBJ databases">
        <title>Identification and distribution of gene clusters putatively required for synthesis of sphingolipid metabolism inhibitors in phylogenetically diverse species of the filamentous fungus Fusarium.</title>
        <authorList>
            <person name="Kim H.-S."/>
            <person name="Busman M."/>
            <person name="Brown D.W."/>
            <person name="Divon H."/>
            <person name="Uhlig S."/>
            <person name="Proctor R.H."/>
        </authorList>
    </citation>
    <scope>NUCLEOTIDE SEQUENCE [LARGE SCALE GENOMIC DNA]</scope>
    <source>
        <strain evidence="4 5">NRRL 36939</strain>
    </source>
</reference>
<dbReference type="OrthoDB" id="5344254at2759"/>
<evidence type="ECO:0000259" key="2">
    <source>
        <dbReference type="Pfam" id="PF24137"/>
    </source>
</evidence>
<feature type="chain" id="PRO_5034948740" evidence="1">
    <location>
        <begin position="19"/>
        <end position="367"/>
    </location>
</feature>
<dbReference type="EMBL" id="JAAOAS010000841">
    <property type="protein sequence ID" value="KAF5572166.1"/>
    <property type="molecule type" value="Genomic_DNA"/>
</dbReference>
<evidence type="ECO:0000313" key="4">
    <source>
        <dbReference type="EMBL" id="KAF5572166.1"/>
    </source>
</evidence>
<name>A0A8H5NMN9_9HYPO</name>
<evidence type="ECO:0000313" key="5">
    <source>
        <dbReference type="Proteomes" id="UP000546213"/>
    </source>
</evidence>
<feature type="domain" description="AsqO/PenF-like C-terminal" evidence="3">
    <location>
        <begin position="234"/>
        <end position="361"/>
    </location>
</feature>
<evidence type="ECO:0000259" key="3">
    <source>
        <dbReference type="Pfam" id="PF25581"/>
    </source>
</evidence>
<dbReference type="InterPro" id="IPR056402">
    <property type="entry name" value="DA_N"/>
</dbReference>
<gene>
    <name evidence="4" type="ORF">FPCIR_14358</name>
</gene>
<comment type="caution">
    <text evidence="4">The sequence shown here is derived from an EMBL/GenBank/DDBJ whole genome shotgun (WGS) entry which is preliminary data.</text>
</comment>
<protein>
    <submittedName>
        <fullName evidence="4">Hydroxyneurosporene synthase</fullName>
    </submittedName>
</protein>
<feature type="domain" description="Diels-Alderase N-terminal" evidence="2">
    <location>
        <begin position="25"/>
        <end position="225"/>
    </location>
</feature>
<keyword evidence="1" id="KW-0732">Signal</keyword>
<keyword evidence="5" id="KW-1185">Reference proteome</keyword>
<dbReference type="Proteomes" id="UP000546213">
    <property type="component" value="Unassembled WGS sequence"/>
</dbReference>